<dbReference type="AlphaFoldDB" id="B9ES77"/>
<accession>B9ES77</accession>
<reference evidence="1 2" key="1">
    <citation type="journal article" date="2003" name="Nature">
        <title>Genome divergence in two Prochlorococcus ecotypes reflects oceanic niche differentiation.</title>
        <authorList>
            <person name="Rocap G."/>
            <person name="Larimer F.W."/>
            <person name="Lamerdin J.E."/>
            <person name="Malfatti S."/>
            <person name="Chain P."/>
            <person name="Ahlgren N.A."/>
            <person name="Arellano A."/>
            <person name="Coleman M."/>
            <person name="Hauser L."/>
            <person name="Hess W.R."/>
            <person name="Johnson Z.I."/>
            <person name="Land M.L."/>
            <person name="Lindell D."/>
            <person name="Post A.F."/>
            <person name="Regala W."/>
            <person name="Shah M."/>
            <person name="Shaw S.L."/>
            <person name="Steglich C."/>
            <person name="Sullivan M.B."/>
            <person name="Ting C.S."/>
            <person name="Tolonen A."/>
            <person name="Webb E.A."/>
            <person name="Zinser E.R."/>
            <person name="Chisholm S.W."/>
        </authorList>
    </citation>
    <scope>NUCLEOTIDE SEQUENCE [LARGE SCALE GENOMIC DNA]</scope>
    <source>
        <strain evidence="2">MIT 9313</strain>
    </source>
</reference>
<dbReference type="Proteomes" id="UP000001423">
    <property type="component" value="Chromosome"/>
</dbReference>
<protein>
    <submittedName>
        <fullName evidence="1">Uncharacterized protein</fullName>
    </submittedName>
</protein>
<dbReference type="HOGENOM" id="CLU_205319_0_0_3"/>
<sequence>MHGKDVSNCHQVGRIFKTLVSNCKKELEARRRVPRQTSRDGIGLSIFAQSEGGGLCDVVTGQSSGIS</sequence>
<gene>
    <name evidence="1" type="ordered locus">PMT_2693</name>
</gene>
<name>B9ES77_PROMM</name>
<evidence type="ECO:0000313" key="1">
    <source>
        <dbReference type="EMBL" id="CAX32215.1"/>
    </source>
</evidence>
<keyword evidence="2" id="KW-1185">Reference proteome</keyword>
<dbReference type="EMBL" id="BX548175">
    <property type="protein sequence ID" value="CAX32215.1"/>
    <property type="molecule type" value="Genomic_DNA"/>
</dbReference>
<evidence type="ECO:0000313" key="2">
    <source>
        <dbReference type="Proteomes" id="UP000001423"/>
    </source>
</evidence>
<dbReference type="KEGG" id="pmt:PMT_2693"/>
<proteinExistence type="predicted"/>
<organism evidence="1 2">
    <name type="scientific">Prochlorococcus marinus (strain MIT 9313)</name>
    <dbReference type="NCBI Taxonomy" id="74547"/>
    <lineage>
        <taxon>Bacteria</taxon>
        <taxon>Bacillati</taxon>
        <taxon>Cyanobacteriota</taxon>
        <taxon>Cyanophyceae</taxon>
        <taxon>Synechococcales</taxon>
        <taxon>Prochlorococcaceae</taxon>
        <taxon>Prochlorococcus</taxon>
    </lineage>
</organism>